<feature type="transmembrane region" description="Helical" evidence="9">
    <location>
        <begin position="86"/>
        <end position="110"/>
    </location>
</feature>
<dbReference type="InterPro" id="IPR007387">
    <property type="entry name" value="TRAP_DctQ"/>
</dbReference>
<evidence type="ECO:0000313" key="12">
    <source>
        <dbReference type="Proteomes" id="UP000825009"/>
    </source>
</evidence>
<dbReference type="AlphaFoldDB" id="A0A8F6TWF8"/>
<keyword evidence="5 9" id="KW-0812">Transmembrane</keyword>
<keyword evidence="4 9" id="KW-0997">Cell inner membrane</keyword>
<dbReference type="GO" id="GO:0015740">
    <property type="term" value="P:C4-dicarboxylate transport"/>
    <property type="evidence" value="ECO:0007669"/>
    <property type="project" value="TreeGrafter"/>
</dbReference>
<dbReference type="EMBL" id="CP079194">
    <property type="protein sequence ID" value="QXT39002.1"/>
    <property type="molecule type" value="Genomic_DNA"/>
</dbReference>
<evidence type="ECO:0000259" key="10">
    <source>
        <dbReference type="Pfam" id="PF04290"/>
    </source>
</evidence>
<dbReference type="Proteomes" id="UP000825009">
    <property type="component" value="Chromosome"/>
</dbReference>
<accession>A0A8F6TWF8</accession>
<organism evidence="11 12">
    <name type="scientific">Gymnodinialimonas ceratoperidinii</name>
    <dbReference type="NCBI Taxonomy" id="2856823"/>
    <lineage>
        <taxon>Bacteria</taxon>
        <taxon>Pseudomonadati</taxon>
        <taxon>Pseudomonadota</taxon>
        <taxon>Alphaproteobacteria</taxon>
        <taxon>Rhodobacterales</taxon>
        <taxon>Paracoccaceae</taxon>
        <taxon>Gymnodinialimonas</taxon>
    </lineage>
</organism>
<keyword evidence="2 9" id="KW-0813">Transport</keyword>
<comment type="caution">
    <text evidence="9">Lacks conserved residue(s) required for the propagation of feature annotation.</text>
</comment>
<evidence type="ECO:0000256" key="3">
    <source>
        <dbReference type="ARBA" id="ARBA00022475"/>
    </source>
</evidence>
<gene>
    <name evidence="11" type="ORF">KYE46_13845</name>
</gene>
<dbReference type="RefSeq" id="WP_219001268.1">
    <property type="nucleotide sequence ID" value="NZ_CP079194.1"/>
</dbReference>
<evidence type="ECO:0000256" key="2">
    <source>
        <dbReference type="ARBA" id="ARBA00022448"/>
    </source>
</evidence>
<dbReference type="Pfam" id="PF04290">
    <property type="entry name" value="DctQ"/>
    <property type="match status" value="1"/>
</dbReference>
<comment type="subunit">
    <text evidence="9">The complex comprises the extracytoplasmic solute receptor protein and the two transmembrane proteins.</text>
</comment>
<reference evidence="11 12" key="1">
    <citation type="submission" date="2021-07" db="EMBL/GenBank/DDBJ databases">
        <title>A novel Jannaschia species isolated from marine dinoflagellate Ceratoperidinium margalefii.</title>
        <authorList>
            <person name="Jiang Y."/>
            <person name="Li Z."/>
        </authorList>
    </citation>
    <scope>NUCLEOTIDE SEQUENCE [LARGE SCALE GENOMIC DNA]</scope>
    <source>
        <strain evidence="11 12">J12C1-MA-4</strain>
    </source>
</reference>
<evidence type="ECO:0000256" key="7">
    <source>
        <dbReference type="ARBA" id="ARBA00023136"/>
    </source>
</evidence>
<evidence type="ECO:0000256" key="4">
    <source>
        <dbReference type="ARBA" id="ARBA00022519"/>
    </source>
</evidence>
<dbReference type="KEGG" id="gce:KYE46_13845"/>
<feature type="transmembrane region" description="Helical" evidence="9">
    <location>
        <begin position="12"/>
        <end position="33"/>
    </location>
</feature>
<evidence type="ECO:0000256" key="1">
    <source>
        <dbReference type="ARBA" id="ARBA00004429"/>
    </source>
</evidence>
<comment type="similarity">
    <text evidence="8 9">Belongs to the TRAP transporter small permease family.</text>
</comment>
<evidence type="ECO:0000256" key="5">
    <source>
        <dbReference type="ARBA" id="ARBA00022692"/>
    </source>
</evidence>
<keyword evidence="12" id="KW-1185">Reference proteome</keyword>
<comment type="subcellular location">
    <subcellularLocation>
        <location evidence="1 9">Cell inner membrane</location>
        <topology evidence="1 9">Multi-pass membrane protein</topology>
    </subcellularLocation>
</comment>
<dbReference type="PANTHER" id="PTHR35011:SF2">
    <property type="entry name" value="2,3-DIKETO-L-GULONATE TRAP TRANSPORTER SMALL PERMEASE PROTEIN YIAM"/>
    <property type="match status" value="1"/>
</dbReference>
<dbReference type="GO" id="GO:0022857">
    <property type="term" value="F:transmembrane transporter activity"/>
    <property type="evidence" value="ECO:0007669"/>
    <property type="project" value="UniProtKB-UniRule"/>
</dbReference>
<keyword evidence="6 9" id="KW-1133">Transmembrane helix</keyword>
<keyword evidence="3" id="KW-1003">Cell membrane</keyword>
<evidence type="ECO:0000256" key="6">
    <source>
        <dbReference type="ARBA" id="ARBA00022989"/>
    </source>
</evidence>
<dbReference type="InterPro" id="IPR055348">
    <property type="entry name" value="DctQ"/>
</dbReference>
<name>A0A8F6TWF8_9RHOB</name>
<feature type="transmembrane region" description="Helical" evidence="9">
    <location>
        <begin position="146"/>
        <end position="168"/>
    </location>
</feature>
<dbReference type="PANTHER" id="PTHR35011">
    <property type="entry name" value="2,3-DIKETO-L-GULONATE TRAP TRANSPORTER SMALL PERMEASE PROTEIN YIAM"/>
    <property type="match status" value="1"/>
</dbReference>
<evidence type="ECO:0000313" key="11">
    <source>
        <dbReference type="EMBL" id="QXT39002.1"/>
    </source>
</evidence>
<protein>
    <recommendedName>
        <fullName evidence="9">TRAP transporter small permease protein</fullName>
    </recommendedName>
</protein>
<evidence type="ECO:0000256" key="9">
    <source>
        <dbReference type="RuleBase" id="RU369079"/>
    </source>
</evidence>
<dbReference type="GO" id="GO:0005886">
    <property type="term" value="C:plasma membrane"/>
    <property type="evidence" value="ECO:0007669"/>
    <property type="project" value="UniProtKB-SubCell"/>
</dbReference>
<feature type="domain" description="Tripartite ATP-independent periplasmic transporters DctQ component" evidence="10">
    <location>
        <begin position="25"/>
        <end position="169"/>
    </location>
</feature>
<comment type="function">
    <text evidence="9">Part of the tripartite ATP-independent periplasmic (TRAP) transport system.</text>
</comment>
<sequence length="182" mass="20057">MLNRISAVWARIEMAASAALAVGVTLLILLNVVTRSLNNALFWVDESAIYAMVWMTFLGASAAIHYRQQVAITIVTDMLPLGAQRVAAKLVDLAIFIFACAMLYFCWRWYLPLELAGAGFDTMAFQGATFNFIYAEPTSTIGIQKWIIWLVMPLFSFGVFVHALAHLLNFDAPGAEKSAVAT</sequence>
<feature type="transmembrane region" description="Helical" evidence="9">
    <location>
        <begin position="116"/>
        <end position="134"/>
    </location>
</feature>
<keyword evidence="7 9" id="KW-0472">Membrane</keyword>
<proteinExistence type="inferred from homology"/>
<evidence type="ECO:0000256" key="8">
    <source>
        <dbReference type="ARBA" id="ARBA00038436"/>
    </source>
</evidence>
<feature type="transmembrane region" description="Helical" evidence="9">
    <location>
        <begin position="48"/>
        <end position="66"/>
    </location>
</feature>